<accession>V5YP64</accession>
<organism evidence="1">
    <name type="scientific">Burkholderia sp. M701</name>
    <dbReference type="NCBI Taxonomy" id="326454"/>
    <lineage>
        <taxon>Bacteria</taxon>
        <taxon>Pseudomonadati</taxon>
        <taxon>Pseudomonadota</taxon>
        <taxon>Betaproteobacteria</taxon>
        <taxon>Burkholderiales</taxon>
        <taxon>Burkholderiaceae</taxon>
        <taxon>Burkholderia</taxon>
    </lineage>
</organism>
<geneLocation type="plasmid" evidence="1">
    <name>pM7012</name>
</geneLocation>
<dbReference type="RefSeq" id="WP_023842592.1">
    <property type="nucleotide sequence ID" value="NC_022995.1"/>
</dbReference>
<protein>
    <submittedName>
        <fullName evidence="1">Uncharacterized protein</fullName>
    </submittedName>
</protein>
<dbReference type="EMBL" id="AB853026">
    <property type="protein sequence ID" value="BAO19049.1"/>
    <property type="molecule type" value="Genomic_DNA"/>
</dbReference>
<evidence type="ECO:0000313" key="1">
    <source>
        <dbReference type="EMBL" id="BAO19049.1"/>
    </source>
</evidence>
<reference evidence="1" key="1">
    <citation type="journal article" date="2014" name="Microbiology">
        <title>A 2,4-dichlorophenoxyacetic acid degradation plasmid pM7012 discloses distribution of an unclassified megaplasmid group across bacterial species.</title>
        <authorList>
            <person name="Sakai Y."/>
            <person name="Ogawa N."/>
            <person name="Shimomura Y."/>
            <person name="Fujii T."/>
        </authorList>
    </citation>
    <scope>NUCLEOTIDE SEQUENCE</scope>
    <source>
        <strain evidence="1">M701</strain>
    </source>
</reference>
<keyword evidence="1" id="KW-0614">Plasmid</keyword>
<proteinExistence type="predicted"/>
<reference evidence="1" key="2">
    <citation type="submission" date="2024-06" db="EMBL/GenBank/DDBJ databases">
        <authorList>
            <person name="Sakai Y."/>
            <person name="Fujii T."/>
        </authorList>
    </citation>
    <scope>NUCLEOTIDE SEQUENCE</scope>
    <source>
        <strain evidence="1">M701</strain>
        <plasmid evidence="1">pM7012</plasmid>
    </source>
</reference>
<name>V5YP64_9BURK</name>
<sequence length="182" mass="20627">MDLKKLEVTRMIGEVVLKATISPCSWMYAGYGLQIAVSLPDGGKTYVHRRDLPFERATEGDVRSLLNCVRIIPCKKCGRAAFDPADAGSRRDGECEFCSMAEERAALNREQQAETIRRLKIDAERRKDGFTHRVDAWIHPEEGGDDRHLCVYMRNPTANEIRRLLVMEGSLDPSDYCVCPLH</sequence>
<dbReference type="AlphaFoldDB" id="V5YP64"/>